<keyword evidence="1" id="KW-1133">Transmembrane helix</keyword>
<dbReference type="AlphaFoldDB" id="A2DYD6"/>
<dbReference type="KEGG" id="tva:4772605"/>
<dbReference type="Proteomes" id="UP000001542">
    <property type="component" value="Unassembled WGS sequence"/>
</dbReference>
<keyword evidence="3" id="KW-1185">Reference proteome</keyword>
<reference evidence="2" key="2">
    <citation type="journal article" date="2007" name="Science">
        <title>Draft genome sequence of the sexually transmitted pathogen Trichomonas vaginalis.</title>
        <authorList>
            <person name="Carlton J.M."/>
            <person name="Hirt R.P."/>
            <person name="Silva J.C."/>
            <person name="Delcher A.L."/>
            <person name="Schatz M."/>
            <person name="Zhao Q."/>
            <person name="Wortman J.R."/>
            <person name="Bidwell S.L."/>
            <person name="Alsmark U.C.M."/>
            <person name="Besteiro S."/>
            <person name="Sicheritz-Ponten T."/>
            <person name="Noel C.J."/>
            <person name="Dacks J.B."/>
            <person name="Foster P.G."/>
            <person name="Simillion C."/>
            <person name="Van de Peer Y."/>
            <person name="Miranda-Saavedra D."/>
            <person name="Barton G.J."/>
            <person name="Westrop G.D."/>
            <person name="Mueller S."/>
            <person name="Dessi D."/>
            <person name="Fiori P.L."/>
            <person name="Ren Q."/>
            <person name="Paulsen I."/>
            <person name="Zhang H."/>
            <person name="Bastida-Corcuera F.D."/>
            <person name="Simoes-Barbosa A."/>
            <person name="Brown M.T."/>
            <person name="Hayes R.D."/>
            <person name="Mukherjee M."/>
            <person name="Okumura C.Y."/>
            <person name="Schneider R."/>
            <person name="Smith A.J."/>
            <person name="Vanacova S."/>
            <person name="Villalvazo M."/>
            <person name="Haas B.J."/>
            <person name="Pertea M."/>
            <person name="Feldblyum T.V."/>
            <person name="Utterback T.R."/>
            <person name="Shu C.L."/>
            <person name="Osoegawa K."/>
            <person name="de Jong P.J."/>
            <person name="Hrdy I."/>
            <person name="Horvathova L."/>
            <person name="Zubacova Z."/>
            <person name="Dolezal P."/>
            <person name="Malik S.B."/>
            <person name="Logsdon J.M. Jr."/>
            <person name="Henze K."/>
            <person name="Gupta A."/>
            <person name="Wang C.C."/>
            <person name="Dunne R.L."/>
            <person name="Upcroft J.A."/>
            <person name="Upcroft P."/>
            <person name="White O."/>
            <person name="Salzberg S.L."/>
            <person name="Tang P."/>
            <person name="Chiu C.-H."/>
            <person name="Lee Y.-S."/>
            <person name="Embley T.M."/>
            <person name="Coombs G.H."/>
            <person name="Mottram J.C."/>
            <person name="Tachezy J."/>
            <person name="Fraser-Liggett C.M."/>
            <person name="Johnson P.J."/>
        </authorList>
    </citation>
    <scope>NUCLEOTIDE SEQUENCE [LARGE SCALE GENOMIC DNA]</scope>
    <source>
        <strain evidence="2">G3</strain>
    </source>
</reference>
<keyword evidence="1" id="KW-0812">Transmembrane</keyword>
<dbReference type="RefSeq" id="XP_001326836.1">
    <property type="nucleotide sequence ID" value="XM_001326801.1"/>
</dbReference>
<dbReference type="EMBL" id="DS113268">
    <property type="protein sequence ID" value="EAY14613.1"/>
    <property type="molecule type" value="Genomic_DNA"/>
</dbReference>
<dbReference type="VEuPathDB" id="TrichDB:TVAGG3_0281960"/>
<reference evidence="2" key="1">
    <citation type="submission" date="2006-10" db="EMBL/GenBank/DDBJ databases">
        <authorList>
            <person name="Amadeo P."/>
            <person name="Zhao Q."/>
            <person name="Wortman J."/>
            <person name="Fraser-Liggett C."/>
            <person name="Carlton J."/>
        </authorList>
    </citation>
    <scope>NUCLEOTIDE SEQUENCE</scope>
    <source>
        <strain evidence="2">G3</strain>
    </source>
</reference>
<accession>A2DYD6</accession>
<dbReference type="InParanoid" id="A2DYD6"/>
<dbReference type="VEuPathDB" id="TrichDB:TVAG_393400"/>
<protein>
    <recommendedName>
        <fullName evidence="4">Bap-like</fullName>
    </recommendedName>
</protein>
<evidence type="ECO:0000313" key="2">
    <source>
        <dbReference type="EMBL" id="EAY14613.1"/>
    </source>
</evidence>
<sequence length="563" mass="64608">MLSLLFAQLAVSIRGQKKDQHTFDILDYSDQKNKEISIIKQLEIRFAQVDLGSKNASKFIKTIDDMKDILEHSVEVVNNGDQYTVIKQTIKNIASKEQRIDLSTAIMFDEDDKEVETYYISNFGIYLNLRLTHTKTWVFQNHPLVTNYNELSWGKKTMRFFTDNSRFLKEDKEYNTLWFAESWTNNWFQPGESKTFSFMIHDDDYQPPFLELDKSVIRHEYFTNQSIQIQGAYYTNIIYSDISIRYRLFDSTGKVVMEKILQQDSVTEGRTKFEFSKKIDPITTPGSYTLVIISSNDKYNYTLEYPIEITVDYPNAKPRIIIFDQDKTYFIPNTDAVFTASITDANSADKTIDTRVYFDGKEVFTKAFPNTADNKTISFKIPKDAKPGIHELNFTASDGKKVTITTLKITVKDNTVLSVDFEPKLKESYHKGDKISFNAYIVDPDTNTDTSFKVSLLYGETFKQSKHVENLQGEMRIPLSLTIPETETSTKGTITVKVEGQYESVNKTHPFSIFQEAQTGELASSQIAKKEAKKKTALVAVLSVFVVLAVIVAIVIVVLWLRK</sequence>
<name>A2DYD6_TRIV3</name>
<feature type="transmembrane region" description="Helical" evidence="1">
    <location>
        <begin position="537"/>
        <end position="561"/>
    </location>
</feature>
<keyword evidence="1" id="KW-0472">Membrane</keyword>
<organism evidence="2 3">
    <name type="scientific">Trichomonas vaginalis (strain ATCC PRA-98 / G3)</name>
    <dbReference type="NCBI Taxonomy" id="412133"/>
    <lineage>
        <taxon>Eukaryota</taxon>
        <taxon>Metamonada</taxon>
        <taxon>Parabasalia</taxon>
        <taxon>Trichomonadida</taxon>
        <taxon>Trichomonadidae</taxon>
        <taxon>Trichomonas</taxon>
    </lineage>
</organism>
<proteinExistence type="predicted"/>
<gene>
    <name evidence="2" type="ORF">TVAG_393400</name>
</gene>
<evidence type="ECO:0008006" key="4">
    <source>
        <dbReference type="Google" id="ProtNLM"/>
    </source>
</evidence>
<evidence type="ECO:0000313" key="3">
    <source>
        <dbReference type="Proteomes" id="UP000001542"/>
    </source>
</evidence>
<evidence type="ECO:0000256" key="1">
    <source>
        <dbReference type="SAM" id="Phobius"/>
    </source>
</evidence>